<dbReference type="InterPro" id="IPR011008">
    <property type="entry name" value="Dimeric_a/b-barrel"/>
</dbReference>
<sequence length="100" mass="10621">MSTSASSPVAVVATLTVLPGQRDAVLAALREAVVAVRGEPGCESYVLHEDSARPERLVMIERWSSAAALEQHAQAPAFTALAARLQGRAELQVLTLKPLF</sequence>
<dbReference type="AlphaFoldDB" id="A0A2W5DC33"/>
<dbReference type="GO" id="GO:0005829">
    <property type="term" value="C:cytosol"/>
    <property type="evidence" value="ECO:0007669"/>
    <property type="project" value="TreeGrafter"/>
</dbReference>
<dbReference type="GO" id="GO:0004497">
    <property type="term" value="F:monooxygenase activity"/>
    <property type="evidence" value="ECO:0007669"/>
    <property type="project" value="UniProtKB-KW"/>
</dbReference>
<organism evidence="2 3">
    <name type="scientific">Roseateles depolymerans</name>
    <dbReference type="NCBI Taxonomy" id="76731"/>
    <lineage>
        <taxon>Bacteria</taxon>
        <taxon>Pseudomonadati</taxon>
        <taxon>Pseudomonadota</taxon>
        <taxon>Betaproteobacteria</taxon>
        <taxon>Burkholderiales</taxon>
        <taxon>Sphaerotilaceae</taxon>
        <taxon>Roseateles</taxon>
    </lineage>
</organism>
<dbReference type="Proteomes" id="UP000249633">
    <property type="component" value="Unassembled WGS sequence"/>
</dbReference>
<dbReference type="SUPFAM" id="SSF54909">
    <property type="entry name" value="Dimeric alpha+beta barrel"/>
    <property type="match status" value="1"/>
</dbReference>
<evidence type="ECO:0000313" key="2">
    <source>
        <dbReference type="EMBL" id="PZP27913.1"/>
    </source>
</evidence>
<dbReference type="Pfam" id="PF03992">
    <property type="entry name" value="ABM"/>
    <property type="match status" value="1"/>
</dbReference>
<dbReference type="PROSITE" id="PS51725">
    <property type="entry name" value="ABM"/>
    <property type="match status" value="1"/>
</dbReference>
<dbReference type="Gene3D" id="3.30.70.100">
    <property type="match status" value="1"/>
</dbReference>
<dbReference type="EMBL" id="QFOD01000026">
    <property type="protein sequence ID" value="PZP27913.1"/>
    <property type="molecule type" value="Genomic_DNA"/>
</dbReference>
<gene>
    <name evidence="2" type="ORF">DI603_20680</name>
</gene>
<feature type="domain" description="ABM" evidence="1">
    <location>
        <begin position="9"/>
        <end position="100"/>
    </location>
</feature>
<proteinExistence type="predicted"/>
<protein>
    <submittedName>
        <fullName evidence="2">Antibiotic biosynthesis monooxygenase</fullName>
    </submittedName>
</protein>
<reference evidence="2 3" key="1">
    <citation type="submission" date="2017-08" db="EMBL/GenBank/DDBJ databases">
        <title>Infants hospitalized years apart are colonized by the same room-sourced microbial strains.</title>
        <authorList>
            <person name="Brooks B."/>
            <person name="Olm M.R."/>
            <person name="Firek B.A."/>
            <person name="Baker R."/>
            <person name="Thomas B.C."/>
            <person name="Morowitz M.J."/>
            <person name="Banfield J.F."/>
        </authorList>
    </citation>
    <scope>NUCLEOTIDE SEQUENCE [LARGE SCALE GENOMIC DNA]</scope>
    <source>
        <strain evidence="2">S2_012_000_R2_81</strain>
    </source>
</reference>
<dbReference type="PANTHER" id="PTHR33336">
    <property type="entry name" value="QUINOL MONOOXYGENASE YGIN-RELATED"/>
    <property type="match status" value="1"/>
</dbReference>
<name>A0A2W5DC33_9BURK</name>
<evidence type="ECO:0000313" key="3">
    <source>
        <dbReference type="Proteomes" id="UP000249633"/>
    </source>
</evidence>
<evidence type="ECO:0000259" key="1">
    <source>
        <dbReference type="PROSITE" id="PS51725"/>
    </source>
</evidence>
<dbReference type="PANTHER" id="PTHR33336:SF3">
    <property type="entry name" value="ABM DOMAIN-CONTAINING PROTEIN"/>
    <property type="match status" value="1"/>
</dbReference>
<accession>A0A2W5DC33</accession>
<comment type="caution">
    <text evidence="2">The sequence shown here is derived from an EMBL/GenBank/DDBJ whole genome shotgun (WGS) entry which is preliminary data.</text>
</comment>
<dbReference type="InterPro" id="IPR007138">
    <property type="entry name" value="ABM_dom"/>
</dbReference>
<keyword evidence="2" id="KW-0503">Monooxygenase</keyword>
<keyword evidence="2" id="KW-0560">Oxidoreductase</keyword>
<dbReference type="InterPro" id="IPR050744">
    <property type="entry name" value="AI-2_Isomerase_LsrG"/>
</dbReference>